<sequence>MIYRLSLLVLLLLSLVCLKAVAEEPLFRVSVMTNDFVLPSKLEKLRGWAAEQQIELKGFYVENLNTDSEWLNADLLLIDTPRGNDRAKVMAAIKEKLASTSIPWLAIGGGPPVSQHLSKPIMGQVMAYYSAGGESNFRHLFQYLNAWHLKQPLDDIPKPQPMPESGIYHPDAGKMFNNWADYIAWGKSRWPSDAPVLAIAMSSTFISNSQTMFYDQLIRQVEQAGGIPLVFWFDRHQASGLEDMIAQAEPVMLVNTTHMVSGELRKKEFQRLDIPVVIGLTSREHDIESWREATQGINAGMSAAMVSIPESLGMSDPLVLAALENGEPVAIPEQLDLLVGRFMAQAKLKQLPREQIRLALMFWNTPAGEKNLSASNLNIPRSIEQISQGLIAEGYDIDSMTEPQIISSAHLMLSAYYHPQKLLELLENGQAMTLPVAEYKDWLNTLPDNRQQELLSTWGLPEDNWAVRDIDGQPMFVIPAIQNQHLLWLPQPPRADKLGESTHDLKQAPGHLYLATYLLLRNAYQANALIHLGTHGTQEWTPGKDRGLWAYDYPNLAVGNMPVFYPYIQDNIGEAIQAKRRGRAITISHQTPPYSPSGLYDELLTIHDLMHQYMQLDEGGVKDQTKSQIIEQAIAFDLHKDLAWDEQQLKQNFDVFFNELHDHLHQLAQATTPVGLHTFGQAAEQPFRIATVMQQLGSPFYERLDVESKELFAKSFDTLTEQKPYTFLASFIEQPALLDTIKDEPLKDMVKQAISHEKALAEDGEIEALIHALQGGFITAGLGGDPVRQPDTTSGTNLYAFDPEKLPSKAAYEASEAVYQSLIDDYQQQNGHYPDKLAFTLWSSEAIRTYGLMEGQILRALGVRPVWNAGGKVIRFEIIPDEQLSQPRVDVVLQVTSVYRDQFDGLMRKLADVIEQLAAQKTSNNVIARNSQLIQQQLLQQGLSEQEAIRYSRARLFSNPPGDYGSGVTDIAMDSTAWDDDKILADTFIQSQSHIYTSQDWGTPVDQLNLLQSQLTGTDAVVLSRSSNLHGLLSTDHPFEYLGGLSAVVKQIDGKNPSLYVSDSRQKQTRMTAANQFISDELRTRYKNPQWIKGMQNEGYAGTVEMLKIVNNVFGWQVMDANMIRPDQWQALHETYVMDKRDLGLNEWFEEMNPTAQAQLIERMIEAIRKGYWDASEQTRQELVSRWQTLVDEKGADKGAEKTVDYIQQSLVGFGLEGIQPEAATGTTETVSGQILEQQQQNEMPDFYWLWILLGLLSVISAGICHRIYQYQQWKIYDR</sequence>
<protein>
    <submittedName>
        <fullName evidence="3">Cobaltochelatase CobN subunit</fullName>
    </submittedName>
</protein>
<proteinExistence type="predicted"/>
<dbReference type="NCBIfam" id="NF004644">
    <property type="entry name" value="PRK05989.2-2"/>
    <property type="match status" value="1"/>
</dbReference>
<keyword evidence="1" id="KW-1133">Transmembrane helix</keyword>
<dbReference type="InterPro" id="IPR003672">
    <property type="entry name" value="CobN/Mg_chltase"/>
</dbReference>
<dbReference type="PANTHER" id="PTHR44119:SF4">
    <property type="entry name" value="AEROBIC COBALTOCHELATASE SUBUNIT COBN"/>
    <property type="match status" value="1"/>
</dbReference>
<evidence type="ECO:0000313" key="3">
    <source>
        <dbReference type="EMBL" id="SFK74493.1"/>
    </source>
</evidence>
<feature type="transmembrane region" description="Helical" evidence="1">
    <location>
        <begin position="1248"/>
        <end position="1269"/>
    </location>
</feature>
<accession>A0A1I4C148</accession>
<organism evidence="3 4">
    <name type="scientific">Methylophaga sulfidovorans</name>
    <dbReference type="NCBI Taxonomy" id="45496"/>
    <lineage>
        <taxon>Bacteria</taxon>
        <taxon>Pseudomonadati</taxon>
        <taxon>Pseudomonadota</taxon>
        <taxon>Gammaproteobacteria</taxon>
        <taxon>Thiotrichales</taxon>
        <taxon>Piscirickettsiaceae</taxon>
        <taxon>Methylophaga</taxon>
    </lineage>
</organism>
<dbReference type="OrthoDB" id="9757976at2"/>
<evidence type="ECO:0000313" key="4">
    <source>
        <dbReference type="Proteomes" id="UP000198924"/>
    </source>
</evidence>
<dbReference type="STRING" id="45496.SAMN04488079_12312"/>
<name>A0A1I4C148_9GAMM</name>
<dbReference type="EMBL" id="FOSH01000023">
    <property type="protein sequence ID" value="SFK74493.1"/>
    <property type="molecule type" value="Genomic_DNA"/>
</dbReference>
<dbReference type="Pfam" id="PF02514">
    <property type="entry name" value="CobN-Mg_chel"/>
    <property type="match status" value="1"/>
</dbReference>
<gene>
    <name evidence="3" type="ORF">SAMN04488079_12312</name>
</gene>
<dbReference type="Proteomes" id="UP000198924">
    <property type="component" value="Unassembled WGS sequence"/>
</dbReference>
<keyword evidence="1" id="KW-0472">Membrane</keyword>
<dbReference type="PANTHER" id="PTHR44119">
    <property type="entry name" value="MAGNESIUM-CHELATASE SUBUNIT CHLH, CHLOROPLASTIC"/>
    <property type="match status" value="1"/>
</dbReference>
<evidence type="ECO:0000259" key="2">
    <source>
        <dbReference type="Pfam" id="PF02514"/>
    </source>
</evidence>
<keyword evidence="1" id="KW-0812">Transmembrane</keyword>
<reference evidence="4" key="1">
    <citation type="submission" date="2016-10" db="EMBL/GenBank/DDBJ databases">
        <authorList>
            <person name="Varghese N."/>
            <person name="Submissions S."/>
        </authorList>
    </citation>
    <scope>NUCLEOTIDE SEQUENCE [LARGE SCALE GENOMIC DNA]</scope>
    <source>
        <strain evidence="4">DSM 11578</strain>
    </source>
</reference>
<dbReference type="CDD" id="cd10150">
    <property type="entry name" value="CobN_like"/>
    <property type="match status" value="1"/>
</dbReference>
<dbReference type="RefSeq" id="WP_091716018.1">
    <property type="nucleotide sequence ID" value="NZ_FOSH01000023.1"/>
</dbReference>
<keyword evidence="4" id="KW-1185">Reference proteome</keyword>
<dbReference type="AlphaFoldDB" id="A0A1I4C148"/>
<evidence type="ECO:0000256" key="1">
    <source>
        <dbReference type="SAM" id="Phobius"/>
    </source>
</evidence>
<feature type="domain" description="CobN/magnesium chelatase" evidence="2">
    <location>
        <begin position="127"/>
        <end position="1179"/>
    </location>
</feature>